<accession>A0ACC1LGK8</accession>
<dbReference type="Proteomes" id="UP001140096">
    <property type="component" value="Unassembled WGS sequence"/>
</dbReference>
<sequence>MARTIFNVGVFIFATIVVVANASPAPPASSAPVVRGKVMAEYAGDYYNGGWGGDDYGCCEHECCDHHECCCHHKAPEVTVHVIQPPPTFIYDVTQTAHYTEHHDCCNCPYVCGPTCIPQGEVLAPGNVGRRVAISHNKSPAKVKKDY</sequence>
<protein>
    <submittedName>
        <fullName evidence="1">Uncharacterized protein</fullName>
    </submittedName>
</protein>
<reference evidence="1" key="1">
    <citation type="submission" date="2022-07" db="EMBL/GenBank/DDBJ databases">
        <title>Phylogenomic reconstructions and comparative analyses of Kickxellomycotina fungi.</title>
        <authorList>
            <person name="Reynolds N.K."/>
            <person name="Stajich J.E."/>
            <person name="Barry K."/>
            <person name="Grigoriev I.V."/>
            <person name="Crous P."/>
            <person name="Smith M.E."/>
        </authorList>
    </citation>
    <scope>NUCLEOTIDE SEQUENCE</scope>
    <source>
        <strain evidence="1">CBS 102833</strain>
    </source>
</reference>
<keyword evidence="2" id="KW-1185">Reference proteome</keyword>
<gene>
    <name evidence="1" type="ORF">H4S07_003432</name>
</gene>
<evidence type="ECO:0000313" key="1">
    <source>
        <dbReference type="EMBL" id="KAJ2808355.1"/>
    </source>
</evidence>
<organism evidence="1 2">
    <name type="scientific">Coemansia furcata</name>
    <dbReference type="NCBI Taxonomy" id="417177"/>
    <lineage>
        <taxon>Eukaryota</taxon>
        <taxon>Fungi</taxon>
        <taxon>Fungi incertae sedis</taxon>
        <taxon>Zoopagomycota</taxon>
        <taxon>Kickxellomycotina</taxon>
        <taxon>Kickxellomycetes</taxon>
        <taxon>Kickxellales</taxon>
        <taxon>Kickxellaceae</taxon>
        <taxon>Coemansia</taxon>
    </lineage>
</organism>
<evidence type="ECO:0000313" key="2">
    <source>
        <dbReference type="Proteomes" id="UP001140096"/>
    </source>
</evidence>
<dbReference type="EMBL" id="JANBUP010001107">
    <property type="protein sequence ID" value="KAJ2808355.1"/>
    <property type="molecule type" value="Genomic_DNA"/>
</dbReference>
<comment type="caution">
    <text evidence="1">The sequence shown here is derived from an EMBL/GenBank/DDBJ whole genome shotgun (WGS) entry which is preliminary data.</text>
</comment>
<name>A0ACC1LGK8_9FUNG</name>
<proteinExistence type="predicted"/>